<dbReference type="Proteomes" id="UP000887563">
    <property type="component" value="Unplaced"/>
</dbReference>
<sequence length="164" mass="19050">MDKTPNHGKCTKRPIKERVQFLTHPNRCRFNRAFSMRIIIWIICNTNIIASMSHLCPRNVQLGPIMYLFNATRQAVLLGRFPAENGIWKAWNPTTIGTWNWLAFIDNLIGRFNQRLERLFSSYIKHNRCRIYGSYSLWVSGGVISCTDVLSLVIVFSSREVEIT</sequence>
<keyword evidence="1" id="KW-0812">Transmembrane</keyword>
<evidence type="ECO:0000313" key="3">
    <source>
        <dbReference type="WBParaSite" id="Minc3s00001g00016"/>
    </source>
</evidence>
<organism evidence="2 3">
    <name type="scientific">Meloidogyne incognita</name>
    <name type="common">Southern root-knot nematode worm</name>
    <name type="synonym">Oxyuris incognita</name>
    <dbReference type="NCBI Taxonomy" id="6306"/>
    <lineage>
        <taxon>Eukaryota</taxon>
        <taxon>Metazoa</taxon>
        <taxon>Ecdysozoa</taxon>
        <taxon>Nematoda</taxon>
        <taxon>Chromadorea</taxon>
        <taxon>Rhabditida</taxon>
        <taxon>Tylenchina</taxon>
        <taxon>Tylenchomorpha</taxon>
        <taxon>Tylenchoidea</taxon>
        <taxon>Meloidogynidae</taxon>
        <taxon>Meloidogyninae</taxon>
        <taxon>Meloidogyne</taxon>
        <taxon>Meloidogyne incognita group</taxon>
    </lineage>
</organism>
<protein>
    <submittedName>
        <fullName evidence="3">Uncharacterized protein</fullName>
    </submittedName>
</protein>
<dbReference type="AlphaFoldDB" id="A0A914KFD9"/>
<name>A0A914KFD9_MELIC</name>
<evidence type="ECO:0000256" key="1">
    <source>
        <dbReference type="SAM" id="Phobius"/>
    </source>
</evidence>
<dbReference type="WBParaSite" id="Minc3s00001g00016">
    <property type="protein sequence ID" value="Minc3s00001g00016"/>
    <property type="gene ID" value="Minc3s00001g00016"/>
</dbReference>
<keyword evidence="1" id="KW-1133">Transmembrane helix</keyword>
<evidence type="ECO:0000313" key="2">
    <source>
        <dbReference type="Proteomes" id="UP000887563"/>
    </source>
</evidence>
<keyword evidence="1" id="KW-0472">Membrane</keyword>
<feature type="transmembrane region" description="Helical" evidence="1">
    <location>
        <begin position="135"/>
        <end position="156"/>
    </location>
</feature>
<keyword evidence="2" id="KW-1185">Reference proteome</keyword>
<reference evidence="3" key="1">
    <citation type="submission" date="2022-11" db="UniProtKB">
        <authorList>
            <consortium name="WormBaseParasite"/>
        </authorList>
    </citation>
    <scope>IDENTIFICATION</scope>
</reference>
<accession>A0A914KFD9</accession>
<proteinExistence type="predicted"/>